<feature type="non-terminal residue" evidence="1">
    <location>
        <position position="1"/>
    </location>
</feature>
<accession>A0A1B6G0Q8</accession>
<dbReference type="EMBL" id="GECZ01013742">
    <property type="protein sequence ID" value="JAS56027.1"/>
    <property type="molecule type" value="Transcribed_RNA"/>
</dbReference>
<proteinExistence type="predicted"/>
<dbReference type="GO" id="GO:0042073">
    <property type="term" value="P:intraciliary transport"/>
    <property type="evidence" value="ECO:0007669"/>
    <property type="project" value="InterPro"/>
</dbReference>
<dbReference type="PANTHER" id="PTHR16022:SF0">
    <property type="entry name" value="CYTOPLASMIC DYNEIN 2 INTERMEDIATE CHAIN 1"/>
    <property type="match status" value="1"/>
</dbReference>
<dbReference type="InterPro" id="IPR042505">
    <property type="entry name" value="DYNC2I1"/>
</dbReference>
<evidence type="ECO:0000313" key="1">
    <source>
        <dbReference type="EMBL" id="JAS56027.1"/>
    </source>
</evidence>
<dbReference type="GO" id="GO:0045504">
    <property type="term" value="F:dynein heavy chain binding"/>
    <property type="evidence" value="ECO:0007669"/>
    <property type="project" value="InterPro"/>
</dbReference>
<dbReference type="GO" id="GO:0045503">
    <property type="term" value="F:dynein light chain binding"/>
    <property type="evidence" value="ECO:0007669"/>
    <property type="project" value="InterPro"/>
</dbReference>
<protein>
    <submittedName>
        <fullName evidence="1">Uncharacterized protein</fullName>
    </submittedName>
</protein>
<sequence length="147" mass="16839">FVEVFNHDSSQMYQDNVHSPTEGLINFATARKQQMKQKAKAKVQKRGGLLMEMIKLDVMSFQLLDIPSVPYEVYMKCYGRSNTIQIHTQTNEDAITEEVQTDEVETTCKWTQHPVRYSSPKSPDDLLLAFSQERLGVGGEKTVHENE</sequence>
<dbReference type="GO" id="GO:0005929">
    <property type="term" value="C:cilium"/>
    <property type="evidence" value="ECO:0007669"/>
    <property type="project" value="GOC"/>
</dbReference>
<name>A0A1B6G0Q8_9HEMI</name>
<dbReference type="AlphaFoldDB" id="A0A1B6G0Q8"/>
<gene>
    <name evidence="1" type="ORF">g.5781</name>
</gene>
<dbReference type="GO" id="GO:0005868">
    <property type="term" value="C:cytoplasmic dynein complex"/>
    <property type="evidence" value="ECO:0007669"/>
    <property type="project" value="InterPro"/>
</dbReference>
<feature type="non-terminal residue" evidence="1">
    <location>
        <position position="147"/>
    </location>
</feature>
<reference evidence="1" key="1">
    <citation type="submission" date="2015-11" db="EMBL/GenBank/DDBJ databases">
        <title>De novo transcriptome assembly of four potential Pierce s Disease insect vectors from Arizona vineyards.</title>
        <authorList>
            <person name="Tassone E.E."/>
        </authorList>
    </citation>
    <scope>NUCLEOTIDE SEQUENCE</scope>
</reference>
<dbReference type="PANTHER" id="PTHR16022">
    <property type="entry name" value="WD REPEAT DOMAIN 60"/>
    <property type="match status" value="1"/>
</dbReference>
<organism evidence="1">
    <name type="scientific">Cuerna arida</name>
    <dbReference type="NCBI Taxonomy" id="1464854"/>
    <lineage>
        <taxon>Eukaryota</taxon>
        <taxon>Metazoa</taxon>
        <taxon>Ecdysozoa</taxon>
        <taxon>Arthropoda</taxon>
        <taxon>Hexapoda</taxon>
        <taxon>Insecta</taxon>
        <taxon>Pterygota</taxon>
        <taxon>Neoptera</taxon>
        <taxon>Paraneoptera</taxon>
        <taxon>Hemiptera</taxon>
        <taxon>Auchenorrhyncha</taxon>
        <taxon>Membracoidea</taxon>
        <taxon>Cicadellidae</taxon>
        <taxon>Cicadellinae</taxon>
        <taxon>Proconiini</taxon>
        <taxon>Cuerna</taxon>
    </lineage>
</organism>